<dbReference type="CDD" id="cd00118">
    <property type="entry name" value="LysM"/>
    <property type="match status" value="2"/>
</dbReference>
<evidence type="ECO:0000259" key="2">
    <source>
        <dbReference type="PROSITE" id="PS51782"/>
    </source>
</evidence>
<dbReference type="Pfam" id="PF01476">
    <property type="entry name" value="LysM"/>
    <property type="match status" value="3"/>
</dbReference>
<dbReference type="OrthoDB" id="529831at2"/>
<dbReference type="InterPro" id="IPR018392">
    <property type="entry name" value="LysM"/>
</dbReference>
<sequence length="366" mass="41092">MKNKLKKIIVSTIAASLIGTSATAYAWTYEVKSGDTFWKISQRYGVSLDKLMESNNATENTILYVGQKLTIPDNNDYFYYEVKSGDTPYLISEKFGISLENLLSLNNLNQYSIIYPGDKLKIPASNKSTANITNSTPSTFIPEQPRTYITYKEHTVQPGDNFWTLSLKYGVPVKELLKVNNADTNTRLYVGDTVTIPVHNVPEMERAGEKYGEYLDWWNGAQYVIPIGATIKVIDFYTGKSFMAKRTTGASHADVEALTKEDTEKLKDIWGGNFSWVRRPVIVEYNGRKIAASASGMPHAGNDSDRGGYYTSWRSGDYGPGINLDYVKNNGMNGHFDIHFLNSQRHKDGKVDEKHQENVKIAAGIR</sequence>
<dbReference type="SMART" id="SM00257">
    <property type="entry name" value="LysM"/>
    <property type="match status" value="3"/>
</dbReference>
<feature type="signal peptide" evidence="1">
    <location>
        <begin position="1"/>
        <end position="26"/>
    </location>
</feature>
<dbReference type="AlphaFoldDB" id="A0A419SY17"/>
<protein>
    <submittedName>
        <fullName evidence="3">Peptidoglycan-binding protein LysM</fullName>
    </submittedName>
</protein>
<proteinExistence type="predicted"/>
<dbReference type="RefSeq" id="WP_120170375.1">
    <property type="nucleotide sequence ID" value="NZ_MCIB01000036.1"/>
</dbReference>
<reference evidence="3 4" key="1">
    <citation type="submission" date="2016-08" db="EMBL/GenBank/DDBJ databases">
        <title>Novel Firmicutes and Novel Genomes.</title>
        <authorList>
            <person name="Poppleton D.I."/>
            <person name="Gribaldo S."/>
        </authorList>
    </citation>
    <scope>NUCLEOTIDE SEQUENCE [LARGE SCALE GENOMIC DNA]</scope>
    <source>
        <strain evidence="3 4">CTT3</strain>
    </source>
</reference>
<dbReference type="EMBL" id="MCIB01000036">
    <property type="protein sequence ID" value="RKD30085.1"/>
    <property type="molecule type" value="Genomic_DNA"/>
</dbReference>
<dbReference type="GO" id="GO:0008932">
    <property type="term" value="F:lytic endotransglycosylase activity"/>
    <property type="evidence" value="ECO:0007669"/>
    <property type="project" value="TreeGrafter"/>
</dbReference>
<dbReference type="Gene3D" id="3.10.350.10">
    <property type="entry name" value="LysM domain"/>
    <property type="match status" value="3"/>
</dbReference>
<evidence type="ECO:0000313" key="3">
    <source>
        <dbReference type="EMBL" id="RKD30085.1"/>
    </source>
</evidence>
<dbReference type="PANTHER" id="PTHR33734">
    <property type="entry name" value="LYSM DOMAIN-CONTAINING GPI-ANCHORED PROTEIN 2"/>
    <property type="match status" value="1"/>
</dbReference>
<feature type="domain" description="LysM" evidence="2">
    <location>
        <begin position="27"/>
        <end position="71"/>
    </location>
</feature>
<evidence type="ECO:0000313" key="4">
    <source>
        <dbReference type="Proteomes" id="UP000284177"/>
    </source>
</evidence>
<organism evidence="3 4">
    <name type="scientific">Thermohalobacter berrensis</name>
    <dbReference type="NCBI Taxonomy" id="99594"/>
    <lineage>
        <taxon>Bacteria</taxon>
        <taxon>Bacillati</taxon>
        <taxon>Bacillota</taxon>
        <taxon>Tissierellia</taxon>
        <taxon>Tissierellales</taxon>
        <taxon>Thermohalobacteraceae</taxon>
        <taxon>Thermohalobacter</taxon>
    </lineage>
</organism>
<feature type="domain" description="LysM" evidence="2">
    <location>
        <begin position="152"/>
        <end position="196"/>
    </location>
</feature>
<comment type="caution">
    <text evidence="3">The sequence shown here is derived from an EMBL/GenBank/DDBJ whole genome shotgun (WGS) entry which is preliminary data.</text>
</comment>
<name>A0A419SY17_9FIRM</name>
<feature type="chain" id="PRO_5019450550" evidence="1">
    <location>
        <begin position="27"/>
        <end position="366"/>
    </location>
</feature>
<dbReference type="Proteomes" id="UP000284177">
    <property type="component" value="Unassembled WGS sequence"/>
</dbReference>
<dbReference type="InterPro" id="IPR036779">
    <property type="entry name" value="LysM_dom_sf"/>
</dbReference>
<accession>A0A419SY17</accession>
<dbReference type="SUPFAM" id="SSF54106">
    <property type="entry name" value="LysM domain"/>
    <property type="match status" value="3"/>
</dbReference>
<feature type="domain" description="LysM" evidence="2">
    <location>
        <begin position="78"/>
        <end position="122"/>
    </location>
</feature>
<dbReference type="PANTHER" id="PTHR33734:SF22">
    <property type="entry name" value="MEMBRANE-BOUND LYTIC MUREIN TRANSGLYCOSYLASE D"/>
    <property type="match status" value="1"/>
</dbReference>
<dbReference type="PROSITE" id="PS51782">
    <property type="entry name" value="LYSM"/>
    <property type="match status" value="3"/>
</dbReference>
<gene>
    <name evidence="3" type="ORF">BET03_05105</name>
</gene>
<keyword evidence="1" id="KW-0732">Signal</keyword>
<evidence type="ECO:0000256" key="1">
    <source>
        <dbReference type="SAM" id="SignalP"/>
    </source>
</evidence>
<keyword evidence="4" id="KW-1185">Reference proteome</keyword>